<dbReference type="KEGG" id="tav:G4V39_05775"/>
<organism evidence="3 4">
    <name type="scientific">Thermosulfuriphilus ammonigenes</name>
    <dbReference type="NCBI Taxonomy" id="1936021"/>
    <lineage>
        <taxon>Bacteria</taxon>
        <taxon>Pseudomonadati</taxon>
        <taxon>Thermodesulfobacteriota</taxon>
        <taxon>Thermodesulfobacteria</taxon>
        <taxon>Thermodesulfobacteriales</taxon>
        <taxon>Thermodesulfobacteriaceae</taxon>
        <taxon>Thermosulfuriphilus</taxon>
    </lineage>
</organism>
<sequence length="209" mass="23338">MQAEVKKLVDVCRRLYERGLIAGSEGNVSLRLDDGRLLTTPSGRNKGWLEPEDISCLDMAGRLVSGPKPSSEIRLHIHIYNLRSDVRAVVHTHPPYVLAVTLAGYDLRRPLLAEGALFFADLEKAPFAVPGSDEVPAVVEPFIRRSKAIILERHGLVTLGADLEEAFNLTDMLEHLARTHWLAYALNPGVLPLGIEELDRLRRFYPCLK</sequence>
<dbReference type="InterPro" id="IPR001303">
    <property type="entry name" value="Aldolase_II/adducin_N"/>
</dbReference>
<dbReference type="SUPFAM" id="SSF53639">
    <property type="entry name" value="AraD/HMP-PK domain-like"/>
    <property type="match status" value="1"/>
</dbReference>
<dbReference type="RefSeq" id="WP_166032020.1">
    <property type="nucleotide sequence ID" value="NZ_CP048877.1"/>
</dbReference>
<dbReference type="GO" id="GO:0046872">
    <property type="term" value="F:metal ion binding"/>
    <property type="evidence" value="ECO:0007669"/>
    <property type="project" value="UniProtKB-KW"/>
</dbReference>
<dbReference type="PANTHER" id="PTHR22789">
    <property type="entry name" value="FUCULOSE PHOSPHATE ALDOLASE"/>
    <property type="match status" value="1"/>
</dbReference>
<reference evidence="3 4" key="1">
    <citation type="submission" date="2020-02" db="EMBL/GenBank/DDBJ databases">
        <title>Genome analysis of Thermosulfuriphilus ammonigenes ST65T, an anaerobic thermophilic chemolithoautotrophic bacterium isolated from a deep-sea hydrothermal vent.</title>
        <authorList>
            <person name="Slobodkina G."/>
            <person name="Allioux M."/>
            <person name="Merkel A."/>
            <person name="Alain K."/>
            <person name="Jebbar M."/>
            <person name="Slobodkin A."/>
        </authorList>
    </citation>
    <scope>NUCLEOTIDE SEQUENCE [LARGE SCALE GENOMIC DNA]</scope>
    <source>
        <strain evidence="3 4">ST65</strain>
    </source>
</reference>
<dbReference type="GO" id="GO:0016832">
    <property type="term" value="F:aldehyde-lyase activity"/>
    <property type="evidence" value="ECO:0007669"/>
    <property type="project" value="TreeGrafter"/>
</dbReference>
<dbReference type="Proteomes" id="UP000502179">
    <property type="component" value="Chromosome"/>
</dbReference>
<dbReference type="GO" id="GO:0019323">
    <property type="term" value="P:pentose catabolic process"/>
    <property type="evidence" value="ECO:0007669"/>
    <property type="project" value="TreeGrafter"/>
</dbReference>
<dbReference type="InterPro" id="IPR036409">
    <property type="entry name" value="Aldolase_II/adducin_N_sf"/>
</dbReference>
<protein>
    <submittedName>
        <fullName evidence="3">Class II aldolase/adducin family protein</fullName>
    </submittedName>
</protein>
<dbReference type="GO" id="GO:0005829">
    <property type="term" value="C:cytosol"/>
    <property type="evidence" value="ECO:0007669"/>
    <property type="project" value="TreeGrafter"/>
</dbReference>
<evidence type="ECO:0000313" key="3">
    <source>
        <dbReference type="EMBL" id="QIJ71802.1"/>
    </source>
</evidence>
<keyword evidence="4" id="KW-1185">Reference proteome</keyword>
<dbReference type="PANTHER" id="PTHR22789:SF0">
    <property type="entry name" value="3-OXO-TETRONATE 4-PHOSPHATE DECARBOXYLASE-RELATED"/>
    <property type="match status" value="1"/>
</dbReference>
<gene>
    <name evidence="3" type="ORF">G4V39_05775</name>
</gene>
<dbReference type="InterPro" id="IPR050197">
    <property type="entry name" value="Aldolase_class_II_sugar_metab"/>
</dbReference>
<name>A0A6G7PVW7_9BACT</name>
<evidence type="ECO:0000256" key="1">
    <source>
        <dbReference type="ARBA" id="ARBA00022723"/>
    </source>
</evidence>
<dbReference type="AlphaFoldDB" id="A0A6G7PVW7"/>
<evidence type="ECO:0000256" key="2">
    <source>
        <dbReference type="ARBA" id="ARBA00023239"/>
    </source>
</evidence>
<proteinExistence type="predicted"/>
<dbReference type="SMART" id="SM01007">
    <property type="entry name" value="Aldolase_II"/>
    <property type="match status" value="1"/>
</dbReference>
<keyword evidence="2" id="KW-0456">Lyase</keyword>
<dbReference type="Pfam" id="PF00596">
    <property type="entry name" value="Aldolase_II"/>
    <property type="match status" value="1"/>
</dbReference>
<dbReference type="EMBL" id="CP048877">
    <property type="protein sequence ID" value="QIJ71802.1"/>
    <property type="molecule type" value="Genomic_DNA"/>
</dbReference>
<evidence type="ECO:0000313" key="4">
    <source>
        <dbReference type="Proteomes" id="UP000502179"/>
    </source>
</evidence>
<accession>A0A6G7PVW7</accession>
<keyword evidence="1" id="KW-0479">Metal-binding</keyword>
<dbReference type="Gene3D" id="3.40.225.10">
    <property type="entry name" value="Class II aldolase/adducin N-terminal domain"/>
    <property type="match status" value="1"/>
</dbReference>